<evidence type="ECO:0000313" key="5">
    <source>
        <dbReference type="EMBL" id="SMO58026.1"/>
    </source>
</evidence>
<dbReference type="Proteomes" id="UP000319555">
    <property type="component" value="Unassembled WGS sequence"/>
</dbReference>
<dbReference type="InterPro" id="IPR008920">
    <property type="entry name" value="TF_FadR/GntR_C"/>
</dbReference>
<dbReference type="GO" id="GO:0003677">
    <property type="term" value="F:DNA binding"/>
    <property type="evidence" value="ECO:0007669"/>
    <property type="project" value="UniProtKB-KW"/>
</dbReference>
<dbReference type="OrthoDB" id="8638122at2"/>
<evidence type="ECO:0000256" key="2">
    <source>
        <dbReference type="ARBA" id="ARBA00023125"/>
    </source>
</evidence>
<evidence type="ECO:0000256" key="1">
    <source>
        <dbReference type="ARBA" id="ARBA00023015"/>
    </source>
</evidence>
<protein>
    <submittedName>
        <fullName evidence="5">Transcriptional regulator, GntR family</fullName>
    </submittedName>
</protein>
<dbReference type="Gene3D" id="1.20.120.530">
    <property type="entry name" value="GntR ligand-binding domain-like"/>
    <property type="match status" value="1"/>
</dbReference>
<dbReference type="Pfam" id="PF00392">
    <property type="entry name" value="GntR"/>
    <property type="match status" value="1"/>
</dbReference>
<keyword evidence="1" id="KW-0805">Transcription regulation</keyword>
<gene>
    <name evidence="5" type="ORF">SAMN06265380_102389</name>
</gene>
<dbReference type="InterPro" id="IPR036388">
    <property type="entry name" value="WH-like_DNA-bd_sf"/>
</dbReference>
<dbReference type="PANTHER" id="PTHR43537">
    <property type="entry name" value="TRANSCRIPTIONAL REGULATOR, GNTR FAMILY"/>
    <property type="match status" value="1"/>
</dbReference>
<dbReference type="SUPFAM" id="SSF46785">
    <property type="entry name" value="Winged helix' DNA-binding domain"/>
    <property type="match status" value="1"/>
</dbReference>
<dbReference type="Pfam" id="PF07729">
    <property type="entry name" value="FCD"/>
    <property type="match status" value="1"/>
</dbReference>
<organism evidence="5 6">
    <name type="scientific">Ruegeria faecimaris</name>
    <dbReference type="NCBI Taxonomy" id="686389"/>
    <lineage>
        <taxon>Bacteria</taxon>
        <taxon>Pseudomonadati</taxon>
        <taxon>Pseudomonadota</taxon>
        <taxon>Alphaproteobacteria</taxon>
        <taxon>Rhodobacterales</taxon>
        <taxon>Roseobacteraceae</taxon>
        <taxon>Ruegeria</taxon>
    </lineage>
</organism>
<sequence length="236" mass="26287">MKDVAKTRKTQLAEHLKVSILTLRLQPGTDLDEVHLSDAFGLSRTPLREVFRQLAGEGYLDLRTNRSARVSEMSYTTLRDFFLAAPMIYGAILRLAAANAKPVQIEALKTAQQAFKAALRDGAAEERALANNRFHEVTGEMSGNVYLLPSFNRLLIDHARIGMTFYRPQSGRMVENLSEASQQHDAIIDAIETRDETAAAQLAEDHWNLSRDQIELFVMPDALDVPMGLPPLSKPA</sequence>
<dbReference type="SMART" id="SM00895">
    <property type="entry name" value="FCD"/>
    <property type="match status" value="1"/>
</dbReference>
<dbReference type="PROSITE" id="PS50949">
    <property type="entry name" value="HTH_GNTR"/>
    <property type="match status" value="1"/>
</dbReference>
<dbReference type="Gene3D" id="1.10.10.10">
    <property type="entry name" value="Winged helix-like DNA-binding domain superfamily/Winged helix DNA-binding domain"/>
    <property type="match status" value="1"/>
</dbReference>
<keyword evidence="6" id="KW-1185">Reference proteome</keyword>
<evidence type="ECO:0000256" key="3">
    <source>
        <dbReference type="ARBA" id="ARBA00023163"/>
    </source>
</evidence>
<dbReference type="InterPro" id="IPR036390">
    <property type="entry name" value="WH_DNA-bd_sf"/>
</dbReference>
<reference evidence="5 6" key="1">
    <citation type="submission" date="2017-05" db="EMBL/GenBank/DDBJ databases">
        <authorList>
            <person name="Varghese N."/>
            <person name="Submissions S."/>
        </authorList>
    </citation>
    <scope>NUCLEOTIDE SEQUENCE [LARGE SCALE GENOMIC DNA]</scope>
    <source>
        <strain evidence="5 6">DSM 28009</strain>
    </source>
</reference>
<keyword evidence="2" id="KW-0238">DNA-binding</keyword>
<keyword evidence="3" id="KW-0804">Transcription</keyword>
<name>A0A521CF11_9RHOB</name>
<dbReference type="EMBL" id="FXTE01000002">
    <property type="protein sequence ID" value="SMO58026.1"/>
    <property type="molecule type" value="Genomic_DNA"/>
</dbReference>
<dbReference type="AlphaFoldDB" id="A0A521CF11"/>
<accession>A0A521CF11</accession>
<dbReference type="GO" id="GO:0003700">
    <property type="term" value="F:DNA-binding transcription factor activity"/>
    <property type="evidence" value="ECO:0007669"/>
    <property type="project" value="InterPro"/>
</dbReference>
<dbReference type="RefSeq" id="WP_142635889.1">
    <property type="nucleotide sequence ID" value="NZ_CANLVA010000004.1"/>
</dbReference>
<evidence type="ECO:0000259" key="4">
    <source>
        <dbReference type="PROSITE" id="PS50949"/>
    </source>
</evidence>
<dbReference type="InterPro" id="IPR000524">
    <property type="entry name" value="Tscrpt_reg_HTH_GntR"/>
</dbReference>
<dbReference type="SMART" id="SM00345">
    <property type="entry name" value="HTH_GNTR"/>
    <property type="match status" value="1"/>
</dbReference>
<dbReference type="SUPFAM" id="SSF48008">
    <property type="entry name" value="GntR ligand-binding domain-like"/>
    <property type="match status" value="1"/>
</dbReference>
<proteinExistence type="predicted"/>
<feature type="domain" description="HTH gntR-type" evidence="4">
    <location>
        <begin position="6"/>
        <end position="73"/>
    </location>
</feature>
<evidence type="ECO:0000313" key="6">
    <source>
        <dbReference type="Proteomes" id="UP000319555"/>
    </source>
</evidence>
<dbReference type="InterPro" id="IPR011711">
    <property type="entry name" value="GntR_C"/>
</dbReference>
<dbReference type="PANTHER" id="PTHR43537:SF53">
    <property type="entry name" value="HTH-TYPE TRANSCRIPTIONAL REPRESSOR NANR"/>
    <property type="match status" value="1"/>
</dbReference>